<proteinExistence type="inferred from homology"/>
<dbReference type="Pfam" id="PF03402">
    <property type="entry name" value="V1R"/>
    <property type="match status" value="1"/>
</dbReference>
<dbReference type="PRINTS" id="PR01534">
    <property type="entry name" value="VOMERONASL1R"/>
</dbReference>
<dbReference type="GO" id="GO:0019236">
    <property type="term" value="P:response to pheromone"/>
    <property type="evidence" value="ECO:0007669"/>
    <property type="project" value="UniProtKB-KW"/>
</dbReference>
<keyword evidence="12 13" id="KW-0807">Transducer</keyword>
<feature type="transmembrane region" description="Helical" evidence="13">
    <location>
        <begin position="237"/>
        <end position="260"/>
    </location>
</feature>
<dbReference type="InterPro" id="IPR004072">
    <property type="entry name" value="Vmron_rcpt_1"/>
</dbReference>
<keyword evidence="11" id="KW-0325">Glycoprotein</keyword>
<dbReference type="PROSITE" id="PS50262">
    <property type="entry name" value="G_PROTEIN_RECEP_F1_2"/>
    <property type="match status" value="1"/>
</dbReference>
<evidence type="ECO:0000256" key="2">
    <source>
        <dbReference type="ARBA" id="ARBA00004651"/>
    </source>
</evidence>
<evidence type="ECO:0000256" key="4">
    <source>
        <dbReference type="ARBA" id="ARBA00022475"/>
    </source>
</evidence>
<evidence type="ECO:0000256" key="7">
    <source>
        <dbReference type="ARBA" id="ARBA00022989"/>
    </source>
</evidence>
<feature type="transmembrane region" description="Helical" evidence="13">
    <location>
        <begin position="44"/>
        <end position="64"/>
    </location>
</feature>
<feature type="transmembrane region" description="Helical" evidence="13">
    <location>
        <begin position="94"/>
        <end position="113"/>
    </location>
</feature>
<feature type="domain" description="G-protein coupled receptors family 1 profile" evidence="14">
    <location>
        <begin position="22"/>
        <end position="287"/>
    </location>
</feature>
<dbReference type="Gene3D" id="1.20.1070.10">
    <property type="entry name" value="Rhodopsin 7-helix transmembrane proteins"/>
    <property type="match status" value="1"/>
</dbReference>
<feature type="transmembrane region" description="Helical" evidence="13">
    <location>
        <begin position="6"/>
        <end position="32"/>
    </location>
</feature>
<evidence type="ECO:0000256" key="13">
    <source>
        <dbReference type="RuleBase" id="RU364061"/>
    </source>
</evidence>
<dbReference type="GeneID" id="109391047"/>
<evidence type="ECO:0000313" key="15">
    <source>
        <dbReference type="Proteomes" id="UP000694851"/>
    </source>
</evidence>
<evidence type="ECO:0000256" key="9">
    <source>
        <dbReference type="ARBA" id="ARBA00023136"/>
    </source>
</evidence>
<comment type="function">
    <text evidence="1">Putative pheromone receptor.</text>
</comment>
<evidence type="ECO:0000256" key="3">
    <source>
        <dbReference type="ARBA" id="ARBA00010663"/>
    </source>
</evidence>
<organism evidence="15 16">
    <name type="scientific">Hipposideros armiger</name>
    <name type="common">Great Himalayan leaf-nosed bat</name>
    <dbReference type="NCBI Taxonomy" id="186990"/>
    <lineage>
        <taxon>Eukaryota</taxon>
        <taxon>Metazoa</taxon>
        <taxon>Chordata</taxon>
        <taxon>Craniata</taxon>
        <taxon>Vertebrata</taxon>
        <taxon>Euteleostomi</taxon>
        <taxon>Mammalia</taxon>
        <taxon>Eutheria</taxon>
        <taxon>Laurasiatheria</taxon>
        <taxon>Chiroptera</taxon>
        <taxon>Yinpterochiroptera</taxon>
        <taxon>Rhinolophoidea</taxon>
        <taxon>Hipposideridae</taxon>
        <taxon>Hipposideros</taxon>
    </lineage>
</organism>
<keyword evidence="6 13" id="KW-0812">Transmembrane</keyword>
<keyword evidence="15" id="KW-1185">Reference proteome</keyword>
<dbReference type="FunFam" id="1.20.1070.10:FF:000033">
    <property type="entry name" value="Vomeronasal type-1 receptor"/>
    <property type="match status" value="1"/>
</dbReference>
<evidence type="ECO:0000256" key="1">
    <source>
        <dbReference type="ARBA" id="ARBA00003878"/>
    </source>
</evidence>
<dbReference type="OrthoDB" id="9606139at2759"/>
<sequence>MFPSDVIWGFFSIAQICVGLMGNSLFFTLYMYTFLTQSYLKRPMDLVFTHLTLVYVLTIMFRLIPDTMSSLGARHFLDDVACKATMYTYRVTRGLSICTASLLSVFQAITISPSNSKWAWLKPKISTCVFPSFLFFWIIKMLLYTNVIKELIASTNVTNVSSVYSLVYCQTKQLKPNYSRIFISAMIFHDVFFVFLMMSFSIYMVNLLYKHRQRFQHVHSPSLSSHLSPEIKATHTILLLVNCFVFCYFSNNCITLYLLCKPEKNPRLERIPGIISSCYPTICPFVLMKNHKIISKFTSSLSRMRIIFFSQRTLSR</sequence>
<dbReference type="SUPFAM" id="SSF81321">
    <property type="entry name" value="Family A G protein-coupled receptor-like"/>
    <property type="match status" value="1"/>
</dbReference>
<accession>A0A8B7SK79</accession>
<dbReference type="GO" id="GO:0007606">
    <property type="term" value="P:sensory perception of chemical stimulus"/>
    <property type="evidence" value="ECO:0007669"/>
    <property type="project" value="UniProtKB-ARBA"/>
</dbReference>
<evidence type="ECO:0000256" key="10">
    <source>
        <dbReference type="ARBA" id="ARBA00023170"/>
    </source>
</evidence>
<comment type="similarity">
    <text evidence="3 13">Belongs to the G-protein coupled receptor 1 family.</text>
</comment>
<evidence type="ECO:0000313" key="16">
    <source>
        <dbReference type="RefSeq" id="XP_019513786.1"/>
    </source>
</evidence>
<dbReference type="InterPro" id="IPR017452">
    <property type="entry name" value="GPCR_Rhodpsn_7TM"/>
</dbReference>
<name>A0A8B7SK79_HIPAR</name>
<protein>
    <recommendedName>
        <fullName evidence="13">Vomeronasal type-1 receptor</fullName>
    </recommendedName>
</protein>
<reference evidence="16" key="1">
    <citation type="submission" date="2025-08" db="UniProtKB">
        <authorList>
            <consortium name="RefSeq"/>
        </authorList>
    </citation>
    <scope>IDENTIFICATION</scope>
    <source>
        <tissue evidence="16">Muscle</tissue>
    </source>
</reference>
<keyword evidence="10 13" id="KW-0675">Receptor</keyword>
<dbReference type="Proteomes" id="UP000694851">
    <property type="component" value="Unplaced"/>
</dbReference>
<keyword evidence="4 13" id="KW-1003">Cell membrane</keyword>
<dbReference type="PANTHER" id="PTHR24062">
    <property type="entry name" value="VOMERONASAL TYPE-1 RECEPTOR"/>
    <property type="match status" value="1"/>
</dbReference>
<evidence type="ECO:0000259" key="14">
    <source>
        <dbReference type="PROSITE" id="PS50262"/>
    </source>
</evidence>
<evidence type="ECO:0000256" key="6">
    <source>
        <dbReference type="ARBA" id="ARBA00022692"/>
    </source>
</evidence>
<dbReference type="RefSeq" id="XP_019513786.1">
    <property type="nucleotide sequence ID" value="XM_019658241.1"/>
</dbReference>
<comment type="subcellular location">
    <subcellularLocation>
        <location evidence="2 13">Cell membrane</location>
        <topology evidence="2 13">Multi-pass membrane protein</topology>
    </subcellularLocation>
</comment>
<keyword evidence="8 13" id="KW-0297">G-protein coupled receptor</keyword>
<dbReference type="GO" id="GO:0005886">
    <property type="term" value="C:plasma membrane"/>
    <property type="evidence" value="ECO:0007669"/>
    <property type="project" value="UniProtKB-SubCell"/>
</dbReference>
<keyword evidence="5 13" id="KW-0589">Pheromone response</keyword>
<evidence type="ECO:0000256" key="12">
    <source>
        <dbReference type="ARBA" id="ARBA00023224"/>
    </source>
</evidence>
<evidence type="ECO:0000256" key="8">
    <source>
        <dbReference type="ARBA" id="ARBA00023040"/>
    </source>
</evidence>
<feature type="transmembrane region" description="Helical" evidence="13">
    <location>
        <begin position="125"/>
        <end position="145"/>
    </location>
</feature>
<dbReference type="GO" id="GO:0016503">
    <property type="term" value="F:pheromone receptor activity"/>
    <property type="evidence" value="ECO:0007669"/>
    <property type="project" value="InterPro"/>
</dbReference>
<keyword evidence="7 13" id="KW-1133">Transmembrane helix</keyword>
<keyword evidence="9 13" id="KW-0472">Membrane</keyword>
<feature type="transmembrane region" description="Helical" evidence="13">
    <location>
        <begin position="181"/>
        <end position="205"/>
    </location>
</feature>
<dbReference type="KEGG" id="hai:109391047"/>
<gene>
    <name evidence="16" type="primary">LOC109391047</name>
</gene>
<dbReference type="AlphaFoldDB" id="A0A8B7SK79"/>
<evidence type="ECO:0000256" key="5">
    <source>
        <dbReference type="ARBA" id="ARBA00022507"/>
    </source>
</evidence>
<evidence type="ECO:0000256" key="11">
    <source>
        <dbReference type="ARBA" id="ARBA00023180"/>
    </source>
</evidence>